<evidence type="ECO:0000256" key="1">
    <source>
        <dbReference type="ARBA" id="ARBA00005163"/>
    </source>
</evidence>
<feature type="active site" evidence="7">
    <location>
        <position position="266"/>
    </location>
</feature>
<dbReference type="UniPathway" id="UPA00223"/>
<dbReference type="PRINTS" id="PR00143">
    <property type="entry name" value="CITRTSNTHASE"/>
</dbReference>
<dbReference type="GO" id="GO:0006099">
    <property type="term" value="P:tricarboxylic acid cycle"/>
    <property type="evidence" value="ECO:0007669"/>
    <property type="project" value="UniProtKB-UniPathway"/>
</dbReference>
<comment type="similarity">
    <text evidence="2 6 8">Belongs to the citrate synthase family.</text>
</comment>
<evidence type="ECO:0000256" key="4">
    <source>
        <dbReference type="ARBA" id="ARBA00022679"/>
    </source>
</evidence>
<dbReference type="InterPro" id="IPR016143">
    <property type="entry name" value="Citrate_synth-like_sm_a-sub"/>
</dbReference>
<keyword evidence="4 6" id="KW-0808">Transferase</keyword>
<dbReference type="PANTHER" id="PTHR11739">
    <property type="entry name" value="CITRATE SYNTHASE"/>
    <property type="match status" value="1"/>
</dbReference>
<dbReference type="STRING" id="660521.SAMN04487949_0661"/>
<evidence type="ECO:0000256" key="7">
    <source>
        <dbReference type="PIRSR" id="PIRSR001369-1"/>
    </source>
</evidence>
<gene>
    <name evidence="9" type="ORF">SAMN04487949_0661</name>
</gene>
<dbReference type="PIRSF" id="PIRSF001369">
    <property type="entry name" value="Citrate_synth"/>
    <property type="match status" value="1"/>
</dbReference>
<dbReference type="InterPro" id="IPR054872">
    <property type="entry name" value="Cit_synth_Halo_CitZ"/>
</dbReference>
<dbReference type="InterPro" id="IPR036969">
    <property type="entry name" value="Citrate_synthase_sf"/>
</dbReference>
<dbReference type="OrthoDB" id="21302at2157"/>
<dbReference type="EC" id="2.3.3.16" evidence="6"/>
<dbReference type="InterPro" id="IPR024176">
    <property type="entry name" value="Citrate_synthase_bac-typ"/>
</dbReference>
<evidence type="ECO:0000256" key="3">
    <source>
        <dbReference type="ARBA" id="ARBA00022532"/>
    </source>
</evidence>
<organism evidence="9 10">
    <name type="scientific">Halogranum gelatinilyticum</name>
    <dbReference type="NCBI Taxonomy" id="660521"/>
    <lineage>
        <taxon>Archaea</taxon>
        <taxon>Methanobacteriati</taxon>
        <taxon>Methanobacteriota</taxon>
        <taxon>Stenosarchaea group</taxon>
        <taxon>Halobacteria</taxon>
        <taxon>Halobacteriales</taxon>
        <taxon>Haloferacaceae</taxon>
    </lineage>
</organism>
<evidence type="ECO:0000256" key="8">
    <source>
        <dbReference type="RuleBase" id="RU000441"/>
    </source>
</evidence>
<dbReference type="SMR" id="A0A1G9Q441"/>
<dbReference type="PANTHER" id="PTHR11739:SF4">
    <property type="entry name" value="CITRATE SYNTHASE, PEROXISOMAL"/>
    <property type="match status" value="1"/>
</dbReference>
<dbReference type="AlphaFoldDB" id="A0A1G9Q441"/>
<evidence type="ECO:0000256" key="5">
    <source>
        <dbReference type="ARBA" id="ARBA00049288"/>
    </source>
</evidence>
<dbReference type="InterPro" id="IPR002020">
    <property type="entry name" value="Citrate_synthase"/>
</dbReference>
<sequence>MSDELKRGLEGVLVAESELSFIDGDAGKLVYRGYTIEDLARNASYEEVVYLLWHGELPTREELESFRETMAAERELADGVHETVRELAEQDEDPMAALRTIVSDFSAYDADADGFENVTDDEANIRKACRITSKIPTALAAFQRIRQGDDPVAPREDLTHAANFLYMLNDEEPDEVLAETFDMALVLHADHGLNASTFSAMVTASTLTDLHSAVTSAVGTLAGSLHGGANQNVMRMLKEVDEADMEPTEWVVKALEEGRRVPGFGHRVYNVKDPRAKILGEKSEALGEAAGDMKWYDMSVAIEEYIGEEKGLAPNVDFYSASTYYQMGIPVDIYTPIFAMSRVSGWIAHVFEQYDDNRLIRPRARYIGETEQEFVPLDER</sequence>
<dbReference type="Gene3D" id="1.10.580.10">
    <property type="entry name" value="Citrate Synthase, domain 1"/>
    <property type="match status" value="1"/>
</dbReference>
<dbReference type="NCBIfam" id="TIGR01800">
    <property type="entry name" value="cit_synth_II"/>
    <property type="match status" value="1"/>
</dbReference>
<keyword evidence="10" id="KW-1185">Reference proteome</keyword>
<evidence type="ECO:0000256" key="2">
    <source>
        <dbReference type="ARBA" id="ARBA00010566"/>
    </source>
</evidence>
<feature type="active site" evidence="7">
    <location>
        <position position="317"/>
    </location>
</feature>
<dbReference type="GO" id="GO:0005829">
    <property type="term" value="C:cytosol"/>
    <property type="evidence" value="ECO:0007669"/>
    <property type="project" value="TreeGrafter"/>
</dbReference>
<dbReference type="GO" id="GO:0005975">
    <property type="term" value="P:carbohydrate metabolic process"/>
    <property type="evidence" value="ECO:0007669"/>
    <property type="project" value="TreeGrafter"/>
</dbReference>
<dbReference type="CDD" id="cd06110">
    <property type="entry name" value="BSuCS-II_like"/>
    <property type="match status" value="1"/>
</dbReference>
<reference evidence="10" key="1">
    <citation type="submission" date="2016-10" db="EMBL/GenBank/DDBJ databases">
        <authorList>
            <person name="Varghese N."/>
            <person name="Submissions S."/>
        </authorList>
    </citation>
    <scope>NUCLEOTIDE SEQUENCE [LARGE SCALE GENOMIC DNA]</scope>
    <source>
        <strain evidence="10">CGMCC 1.10119</strain>
    </source>
</reference>
<dbReference type="RefSeq" id="WP_089694032.1">
    <property type="nucleotide sequence ID" value="NZ_FNHL01000001.1"/>
</dbReference>
<evidence type="ECO:0000313" key="9">
    <source>
        <dbReference type="EMBL" id="SDM05267.1"/>
    </source>
</evidence>
<keyword evidence="3" id="KW-0816">Tricarboxylic acid cycle</keyword>
<dbReference type="InterPro" id="IPR011278">
    <property type="entry name" value="2-MeCitrate/Citrate_synth_II"/>
</dbReference>
<proteinExistence type="inferred from homology"/>
<dbReference type="SUPFAM" id="SSF48256">
    <property type="entry name" value="Citrate synthase"/>
    <property type="match status" value="1"/>
</dbReference>
<dbReference type="NCBIfam" id="NF041301">
    <property type="entry name" value="Cit_synth_Halo_CitZ"/>
    <property type="match status" value="1"/>
</dbReference>
<comment type="pathway">
    <text evidence="1">Carbohydrate metabolism; tricarboxylic acid cycle.</text>
</comment>
<name>A0A1G9Q441_9EURY</name>
<protein>
    <recommendedName>
        <fullName evidence="6 8">Citrate synthase</fullName>
        <ecNumber evidence="6">2.3.3.16</ecNumber>
    </recommendedName>
</protein>
<dbReference type="Proteomes" id="UP000199451">
    <property type="component" value="Unassembled WGS sequence"/>
</dbReference>
<dbReference type="EMBL" id="FNHL01000001">
    <property type="protein sequence ID" value="SDM05267.1"/>
    <property type="molecule type" value="Genomic_DNA"/>
</dbReference>
<dbReference type="Gene3D" id="1.10.230.10">
    <property type="entry name" value="Cytochrome P450-Terp, domain 2"/>
    <property type="match status" value="1"/>
</dbReference>
<accession>A0A1G9Q441</accession>
<comment type="catalytic activity">
    <reaction evidence="5 6">
        <text>oxaloacetate + acetyl-CoA + H2O = citrate + CoA + H(+)</text>
        <dbReference type="Rhea" id="RHEA:16845"/>
        <dbReference type="ChEBI" id="CHEBI:15377"/>
        <dbReference type="ChEBI" id="CHEBI:15378"/>
        <dbReference type="ChEBI" id="CHEBI:16452"/>
        <dbReference type="ChEBI" id="CHEBI:16947"/>
        <dbReference type="ChEBI" id="CHEBI:57287"/>
        <dbReference type="ChEBI" id="CHEBI:57288"/>
        <dbReference type="EC" id="2.3.3.16"/>
    </reaction>
</comment>
<dbReference type="InterPro" id="IPR016142">
    <property type="entry name" value="Citrate_synth-like_lrg_a-sub"/>
</dbReference>
<dbReference type="GO" id="GO:0036440">
    <property type="term" value="F:citrate synthase activity"/>
    <property type="evidence" value="ECO:0007669"/>
    <property type="project" value="UniProtKB-EC"/>
</dbReference>
<evidence type="ECO:0000313" key="10">
    <source>
        <dbReference type="Proteomes" id="UP000199451"/>
    </source>
</evidence>
<evidence type="ECO:0000256" key="6">
    <source>
        <dbReference type="PIRNR" id="PIRNR001369"/>
    </source>
</evidence>
<dbReference type="Pfam" id="PF00285">
    <property type="entry name" value="Citrate_synt"/>
    <property type="match status" value="1"/>
</dbReference>